<feature type="domain" description="Helix-hairpin-helix DNA-binding motif class 1" evidence="5">
    <location>
        <begin position="73"/>
        <end position="92"/>
    </location>
</feature>
<keyword evidence="1" id="KW-0963">Cytoplasm</keyword>
<dbReference type="InterPro" id="IPR010994">
    <property type="entry name" value="RuvA_2-like"/>
</dbReference>
<reference evidence="6" key="1">
    <citation type="journal article" date="2014" name="Front. Microbiol.">
        <title>High frequency of phylogenetically diverse reductive dehalogenase-homologous genes in deep subseafloor sedimentary metagenomes.</title>
        <authorList>
            <person name="Kawai M."/>
            <person name="Futagami T."/>
            <person name="Toyoda A."/>
            <person name="Takaki Y."/>
            <person name="Nishi S."/>
            <person name="Hori S."/>
            <person name="Arai W."/>
            <person name="Tsubouchi T."/>
            <person name="Morono Y."/>
            <person name="Uchiyama I."/>
            <person name="Ito T."/>
            <person name="Fujiyama A."/>
            <person name="Inagaki F."/>
            <person name="Takami H."/>
        </authorList>
    </citation>
    <scope>NUCLEOTIDE SEQUENCE</scope>
    <source>
        <strain evidence="6">Expedition CK06-06</strain>
    </source>
</reference>
<evidence type="ECO:0000313" key="6">
    <source>
        <dbReference type="EMBL" id="GAH20489.1"/>
    </source>
</evidence>
<dbReference type="GO" id="GO:0006310">
    <property type="term" value="P:DNA recombination"/>
    <property type="evidence" value="ECO:0007669"/>
    <property type="project" value="InterPro"/>
</dbReference>
<dbReference type="EMBL" id="BARU01001759">
    <property type="protein sequence ID" value="GAH20489.1"/>
    <property type="molecule type" value="Genomic_DNA"/>
</dbReference>
<evidence type="ECO:0000256" key="1">
    <source>
        <dbReference type="ARBA" id="ARBA00022490"/>
    </source>
</evidence>
<dbReference type="Pfam" id="PF14520">
    <property type="entry name" value="HHH_5"/>
    <property type="match status" value="1"/>
</dbReference>
<protein>
    <recommendedName>
        <fullName evidence="5">Helix-hairpin-helix DNA-binding motif class 1 domain-containing protein</fullName>
    </recommendedName>
</protein>
<dbReference type="SMART" id="SM00278">
    <property type="entry name" value="HhH1"/>
    <property type="match status" value="2"/>
</dbReference>
<dbReference type="CDD" id="cd14332">
    <property type="entry name" value="UBA_RuvA_C"/>
    <property type="match status" value="1"/>
</dbReference>
<gene>
    <name evidence="6" type="ORF">S03H2_04439</name>
</gene>
<dbReference type="InterPro" id="IPR012340">
    <property type="entry name" value="NA-bd_OB-fold"/>
</dbReference>
<dbReference type="Pfam" id="PF01330">
    <property type="entry name" value="RuvA_N"/>
    <property type="match status" value="1"/>
</dbReference>
<dbReference type="SUPFAM" id="SSF50249">
    <property type="entry name" value="Nucleic acid-binding proteins"/>
    <property type="match status" value="1"/>
</dbReference>
<dbReference type="InterPro" id="IPR003583">
    <property type="entry name" value="Hlx-hairpin-Hlx_DNA-bd_motif"/>
</dbReference>
<dbReference type="InterPro" id="IPR036267">
    <property type="entry name" value="RuvA_C_sf"/>
</dbReference>
<keyword evidence="3" id="KW-0238">DNA-binding</keyword>
<dbReference type="Gene3D" id="1.10.8.10">
    <property type="entry name" value="DNA helicase RuvA subunit, C-terminal domain"/>
    <property type="match status" value="1"/>
</dbReference>
<feature type="domain" description="Helix-hairpin-helix DNA-binding motif class 1" evidence="5">
    <location>
        <begin position="108"/>
        <end position="127"/>
    </location>
</feature>
<comment type="caution">
    <text evidence="6">The sequence shown here is derived from an EMBL/GenBank/DDBJ whole genome shotgun (WGS) entry which is preliminary data.</text>
</comment>
<dbReference type="InterPro" id="IPR000085">
    <property type="entry name" value="RuvA"/>
</dbReference>
<sequence>MIHYLKGILEYKSPAFIIVEVGGVGYEINIPLSSFDLLPPEGKEIKINTYLHWRENGLTLYGFVTQEERDFFGLLISISKIGPKSALRIVSRISPSEFKRAIKKGDLATLTHVPGIGGKTAQRLILELKERVEEEEIVEPGKETITRDTLSALISLGYTRKEAEKAVKEALRSTEEGVDLAGLIREALRHI</sequence>
<dbReference type="GO" id="GO:0009379">
    <property type="term" value="C:Holliday junction helicase complex"/>
    <property type="evidence" value="ECO:0007669"/>
    <property type="project" value="InterPro"/>
</dbReference>
<dbReference type="GO" id="GO:0003677">
    <property type="term" value="F:DNA binding"/>
    <property type="evidence" value="ECO:0007669"/>
    <property type="project" value="UniProtKB-KW"/>
</dbReference>
<dbReference type="GO" id="GO:0005524">
    <property type="term" value="F:ATP binding"/>
    <property type="evidence" value="ECO:0007669"/>
    <property type="project" value="InterPro"/>
</dbReference>
<dbReference type="GO" id="GO:0009378">
    <property type="term" value="F:four-way junction helicase activity"/>
    <property type="evidence" value="ECO:0007669"/>
    <property type="project" value="InterPro"/>
</dbReference>
<accession>X1ETL8</accession>
<dbReference type="Gene3D" id="2.40.50.140">
    <property type="entry name" value="Nucleic acid-binding proteins"/>
    <property type="match status" value="1"/>
</dbReference>
<dbReference type="InterPro" id="IPR011114">
    <property type="entry name" value="RuvA_C"/>
</dbReference>
<proteinExistence type="inferred from homology"/>
<evidence type="ECO:0000259" key="5">
    <source>
        <dbReference type="SMART" id="SM00278"/>
    </source>
</evidence>
<evidence type="ECO:0000256" key="2">
    <source>
        <dbReference type="ARBA" id="ARBA00022763"/>
    </source>
</evidence>
<dbReference type="AlphaFoldDB" id="X1ETL8"/>
<dbReference type="Gene3D" id="1.10.150.20">
    <property type="entry name" value="5' to 3' exonuclease, C-terminal subdomain"/>
    <property type="match status" value="1"/>
</dbReference>
<keyword evidence="2" id="KW-0227">DNA damage</keyword>
<dbReference type="GO" id="GO:0006281">
    <property type="term" value="P:DNA repair"/>
    <property type="evidence" value="ECO:0007669"/>
    <property type="project" value="UniProtKB-KW"/>
</dbReference>
<dbReference type="Pfam" id="PF07499">
    <property type="entry name" value="RuvA_C"/>
    <property type="match status" value="1"/>
</dbReference>
<evidence type="ECO:0000256" key="3">
    <source>
        <dbReference type="ARBA" id="ARBA00023125"/>
    </source>
</evidence>
<dbReference type="InterPro" id="IPR013849">
    <property type="entry name" value="DNA_helicase_Holl-junc_RuvA_I"/>
</dbReference>
<keyword evidence="4" id="KW-0234">DNA repair</keyword>
<dbReference type="SUPFAM" id="SSF46929">
    <property type="entry name" value="DNA helicase RuvA subunit, C-terminal domain"/>
    <property type="match status" value="1"/>
</dbReference>
<dbReference type="HAMAP" id="MF_00031">
    <property type="entry name" value="DNA_HJ_migration_RuvA"/>
    <property type="match status" value="1"/>
</dbReference>
<organism evidence="6">
    <name type="scientific">marine sediment metagenome</name>
    <dbReference type="NCBI Taxonomy" id="412755"/>
    <lineage>
        <taxon>unclassified sequences</taxon>
        <taxon>metagenomes</taxon>
        <taxon>ecological metagenomes</taxon>
    </lineage>
</organism>
<dbReference type="NCBIfam" id="TIGR00084">
    <property type="entry name" value="ruvA"/>
    <property type="match status" value="1"/>
</dbReference>
<evidence type="ECO:0000256" key="4">
    <source>
        <dbReference type="ARBA" id="ARBA00023204"/>
    </source>
</evidence>
<dbReference type="SUPFAM" id="SSF47781">
    <property type="entry name" value="RuvA domain 2-like"/>
    <property type="match status" value="1"/>
</dbReference>
<name>X1ETL8_9ZZZZ</name>